<dbReference type="RefSeq" id="WP_069907571.1">
    <property type="nucleotide sequence ID" value="NZ_LAJE02000002.1"/>
</dbReference>
<protein>
    <recommendedName>
        <fullName evidence="4">LPS export ABC transporter periplasmic protein LptC</fullName>
    </recommendedName>
</protein>
<keyword evidence="3" id="KW-1185">Reference proteome</keyword>
<evidence type="ECO:0000313" key="3">
    <source>
        <dbReference type="Proteomes" id="UP000095463"/>
    </source>
</evidence>
<dbReference type="Proteomes" id="UP000095463">
    <property type="component" value="Unassembled WGS sequence"/>
</dbReference>
<dbReference type="OrthoDB" id="7946957at2"/>
<dbReference type="EMBL" id="LAJE02000002">
    <property type="protein sequence ID" value="OEO33308.1"/>
    <property type="molecule type" value="Genomic_DNA"/>
</dbReference>
<dbReference type="Pfam" id="PF06835">
    <property type="entry name" value="LptC"/>
    <property type="match status" value="1"/>
</dbReference>
<reference evidence="2 3" key="1">
    <citation type="journal article" date="2015" name="Genome Announc.">
        <title>Genome Assemblies of Three Soil-Associated Devosia species: D. insulae, D. limi, and D. soli.</title>
        <authorList>
            <person name="Hassan Y.I."/>
            <person name="Lepp D."/>
            <person name="Zhou T."/>
        </authorList>
    </citation>
    <scope>NUCLEOTIDE SEQUENCE [LARGE SCALE GENOMIC DNA]</scope>
    <source>
        <strain evidence="2 3">DS-56</strain>
    </source>
</reference>
<feature type="transmembrane region" description="Helical" evidence="1">
    <location>
        <begin position="27"/>
        <end position="49"/>
    </location>
</feature>
<organism evidence="2 3">
    <name type="scientific">Devosia insulae DS-56</name>
    <dbReference type="NCBI Taxonomy" id="1116389"/>
    <lineage>
        <taxon>Bacteria</taxon>
        <taxon>Pseudomonadati</taxon>
        <taxon>Pseudomonadota</taxon>
        <taxon>Alphaproteobacteria</taxon>
        <taxon>Hyphomicrobiales</taxon>
        <taxon>Devosiaceae</taxon>
        <taxon>Devosia</taxon>
    </lineage>
</organism>
<comment type="caution">
    <text evidence="2">The sequence shown here is derived from an EMBL/GenBank/DDBJ whole genome shotgun (WGS) entry which is preliminary data.</text>
</comment>
<accession>A0A1E5XXG0</accession>
<gene>
    <name evidence="2" type="ORF">VW23_000545</name>
</gene>
<proteinExistence type="predicted"/>
<keyword evidence="1" id="KW-0812">Transmembrane</keyword>
<name>A0A1E5XXG0_9HYPH</name>
<sequence>MASLAAPIDDRAALYARLNRRNRLVSLLRWLVPAGGVLVFVVLLAMIVIDNLGQRFGYSNIRIDRDNLVVETPRLTSTGDDGTLYALSARAAKVAPTQNDLIDMEDAVFTMTPPEGAAMQAEAASAQFQTNDQLLNVPGIAHVTSSEGLDGTLEAVFADLMNWTMVASGNVDITMPSGSHIVSDGMTYDRQTGIYTFKNARVTLVSTPGETE</sequence>
<dbReference type="InterPro" id="IPR010664">
    <property type="entry name" value="LipoPS_assembly_LptC-rel"/>
</dbReference>
<keyword evidence="1" id="KW-1133">Transmembrane helix</keyword>
<dbReference type="AlphaFoldDB" id="A0A1E5XXG0"/>
<keyword evidence="1" id="KW-0472">Membrane</keyword>
<evidence type="ECO:0000313" key="2">
    <source>
        <dbReference type="EMBL" id="OEO33308.1"/>
    </source>
</evidence>
<evidence type="ECO:0000256" key="1">
    <source>
        <dbReference type="SAM" id="Phobius"/>
    </source>
</evidence>
<evidence type="ECO:0008006" key="4">
    <source>
        <dbReference type="Google" id="ProtNLM"/>
    </source>
</evidence>